<keyword evidence="6" id="KW-1185">Reference proteome</keyword>
<dbReference type="CDD" id="cd02808">
    <property type="entry name" value="GltS_FMN"/>
    <property type="match status" value="1"/>
</dbReference>
<dbReference type="PANTHER" id="PTHR43819:SF1">
    <property type="entry name" value="ARCHAEAL-TYPE GLUTAMATE SYNTHASE [NADPH]"/>
    <property type="match status" value="1"/>
</dbReference>
<organism evidence="5 6">
    <name type="scientific">Kushneria sinocarnis</name>
    <dbReference type="NCBI Taxonomy" id="595502"/>
    <lineage>
        <taxon>Bacteria</taxon>
        <taxon>Pseudomonadati</taxon>
        <taxon>Pseudomonadota</taxon>
        <taxon>Gammaproteobacteria</taxon>
        <taxon>Oceanospirillales</taxon>
        <taxon>Halomonadaceae</taxon>
        <taxon>Kushneria</taxon>
    </lineage>
</organism>
<dbReference type="Proteomes" id="UP000281975">
    <property type="component" value="Unassembled WGS sequence"/>
</dbReference>
<dbReference type="RefSeq" id="WP_121173084.1">
    <property type="nucleotide sequence ID" value="NZ_RBIN01000006.1"/>
</dbReference>
<evidence type="ECO:0000313" key="5">
    <source>
        <dbReference type="EMBL" id="RKR02426.1"/>
    </source>
</evidence>
<sequence length="526" mass="58183">MYRQLFYFLTPATLALIAVLAIFWLPALWLLIIWFPLAMVGLHDLRCQTNVLNNYPVLGHLRYMLEFVRPELRQYFFESETSGRPFSREKRNLINARADGGSDTSPFGTIRDVEAPGYNFSGHAIQPGEVPDEDRRILVGGPQCRRPYHASRLNISAMSFGSLSGTAVEAMNQGARMGGFAHDTGEGAISPYHEKHGGDLIWELGTAYFGCRTREGRFDPETFRDKARGAQVRMIEIKISQGAKPSHGGLLPAAKVNKEIAETRQIEAGQSCPSPASHPEFSTPRELLDFVARLRELSDGKPVGIKLCIGKRSEFLSICRAMAETGIWVDFITVDGAEGGTGAAPEEFSDSLGAYIDEALPFVDNALRGVGLREHIRIIASGKVALGYDMVVKTALGADMCNAARAFMFAVGCIQARRCHTNRCPTGVTTQDPKRARAIHVPTKAERVRQYHNATLDSFAALTGAMGLSRFDELSADHIQHRSAYAPSQPASHFSWPELGRRQLLDDDTLPEPWQATWQHAHVDRF</sequence>
<dbReference type="OrthoDB" id="9795032at2"/>
<evidence type="ECO:0000256" key="1">
    <source>
        <dbReference type="ARBA" id="ARBA00009716"/>
    </source>
</evidence>
<dbReference type="InterPro" id="IPR002932">
    <property type="entry name" value="Glu_synthdom"/>
</dbReference>
<name>A0A420WV47_9GAMM</name>
<dbReference type="InterPro" id="IPR024188">
    <property type="entry name" value="GltB"/>
</dbReference>
<dbReference type="Gene3D" id="3.20.20.70">
    <property type="entry name" value="Aldolase class I"/>
    <property type="match status" value="1"/>
</dbReference>
<evidence type="ECO:0000256" key="2">
    <source>
        <dbReference type="PIRNR" id="PIRNR006429"/>
    </source>
</evidence>
<comment type="caution">
    <text evidence="5">The sequence shown here is derived from an EMBL/GenBank/DDBJ whole genome shotgun (WGS) entry which is preliminary data.</text>
</comment>
<evidence type="ECO:0000313" key="6">
    <source>
        <dbReference type="Proteomes" id="UP000281975"/>
    </source>
</evidence>
<feature type="domain" description="Glutamate synthase" evidence="4">
    <location>
        <begin position="150"/>
        <end position="468"/>
    </location>
</feature>
<proteinExistence type="inferred from homology"/>
<keyword evidence="3" id="KW-0472">Membrane</keyword>
<accession>A0A420WV47</accession>
<protein>
    <submittedName>
        <fullName evidence="5">Glutamate synthase domain-containing protein 2</fullName>
    </submittedName>
</protein>
<keyword evidence="3" id="KW-1133">Transmembrane helix</keyword>
<dbReference type="InterPro" id="IPR013785">
    <property type="entry name" value="Aldolase_TIM"/>
</dbReference>
<dbReference type="PANTHER" id="PTHR43819">
    <property type="entry name" value="ARCHAEAL-TYPE GLUTAMATE SYNTHASE [NADPH]"/>
    <property type="match status" value="1"/>
</dbReference>
<evidence type="ECO:0000256" key="3">
    <source>
        <dbReference type="SAM" id="Phobius"/>
    </source>
</evidence>
<dbReference type="AlphaFoldDB" id="A0A420WV47"/>
<feature type="transmembrane region" description="Helical" evidence="3">
    <location>
        <begin position="12"/>
        <end position="37"/>
    </location>
</feature>
<dbReference type="GO" id="GO:0015930">
    <property type="term" value="F:glutamate synthase activity"/>
    <property type="evidence" value="ECO:0007669"/>
    <property type="project" value="InterPro"/>
</dbReference>
<comment type="similarity">
    <text evidence="1 2">Belongs to the glutamate synthase family.</text>
</comment>
<dbReference type="GO" id="GO:0006537">
    <property type="term" value="P:glutamate biosynthetic process"/>
    <property type="evidence" value="ECO:0007669"/>
    <property type="project" value="InterPro"/>
</dbReference>
<dbReference type="PIRSF" id="PIRSF006429">
    <property type="entry name" value="GOGAT_lg_2"/>
    <property type="match status" value="1"/>
</dbReference>
<reference evidence="5 6" key="1">
    <citation type="submission" date="2018-10" db="EMBL/GenBank/DDBJ databases">
        <title>Genomic Encyclopedia of Type Strains, Phase IV (KMG-IV): sequencing the most valuable type-strain genomes for metagenomic binning, comparative biology and taxonomic classification.</title>
        <authorList>
            <person name="Goeker M."/>
        </authorList>
    </citation>
    <scope>NUCLEOTIDE SEQUENCE [LARGE SCALE GENOMIC DNA]</scope>
    <source>
        <strain evidence="5 6">DSM 23229</strain>
    </source>
</reference>
<dbReference type="Pfam" id="PF01645">
    <property type="entry name" value="Glu_synthase"/>
    <property type="match status" value="1"/>
</dbReference>
<evidence type="ECO:0000259" key="4">
    <source>
        <dbReference type="Pfam" id="PF01645"/>
    </source>
</evidence>
<dbReference type="SUPFAM" id="SSF51395">
    <property type="entry name" value="FMN-linked oxidoreductases"/>
    <property type="match status" value="1"/>
</dbReference>
<keyword evidence="3" id="KW-0812">Transmembrane</keyword>
<gene>
    <name evidence="5" type="ORF">C7446_2140</name>
</gene>
<dbReference type="EMBL" id="RBIN01000006">
    <property type="protein sequence ID" value="RKR02426.1"/>
    <property type="molecule type" value="Genomic_DNA"/>
</dbReference>